<proteinExistence type="predicted"/>
<keyword evidence="2" id="KW-1185">Reference proteome</keyword>
<gene>
    <name evidence="1" type="ORF">AS359_11560</name>
</gene>
<name>A0A0W7YTH9_9BURK</name>
<protein>
    <submittedName>
        <fullName evidence="1">Uncharacterized protein</fullName>
    </submittedName>
</protein>
<reference evidence="1 2" key="1">
    <citation type="submission" date="2015-12" db="EMBL/GenBank/DDBJ databases">
        <title>Complete genome sequence of a multi-drug resistant strain Acidovorax sp. 12322-1.</title>
        <authorList>
            <person name="Ming D."/>
            <person name="Wang M."/>
            <person name="Hu S."/>
            <person name="Zhou Y."/>
            <person name="Jiang T."/>
        </authorList>
    </citation>
    <scope>NUCLEOTIDE SEQUENCE [LARGE SCALE GENOMIC DNA]</scope>
    <source>
        <strain evidence="1 2">12322-1</strain>
    </source>
</reference>
<evidence type="ECO:0000313" key="1">
    <source>
        <dbReference type="EMBL" id="KUF38360.1"/>
    </source>
</evidence>
<sequence length="106" mass="11737">MHISLSPKPHQKVQRLRWMTSEIVHAMAASAVSVCGFLQCGTSLGHFKFELESYLILVKPPISQNASCVWAADRHAAQVPAHGGLCWQMLTAKTVWLQFLHDRAAG</sequence>
<accession>A0A0W7YTH9</accession>
<dbReference type="EMBL" id="LPXH01000040">
    <property type="protein sequence ID" value="KUF38360.1"/>
    <property type="molecule type" value="Genomic_DNA"/>
</dbReference>
<dbReference type="AlphaFoldDB" id="A0A0W7YTH9"/>
<evidence type="ECO:0000313" key="2">
    <source>
        <dbReference type="Proteomes" id="UP000053300"/>
    </source>
</evidence>
<organism evidence="1 2">
    <name type="scientific">Comamonas kerstersii</name>
    <dbReference type="NCBI Taxonomy" id="225992"/>
    <lineage>
        <taxon>Bacteria</taxon>
        <taxon>Pseudomonadati</taxon>
        <taxon>Pseudomonadota</taxon>
        <taxon>Betaproteobacteria</taxon>
        <taxon>Burkholderiales</taxon>
        <taxon>Comamonadaceae</taxon>
        <taxon>Comamonas</taxon>
    </lineage>
</organism>
<comment type="caution">
    <text evidence="1">The sequence shown here is derived from an EMBL/GenBank/DDBJ whole genome shotgun (WGS) entry which is preliminary data.</text>
</comment>
<dbReference type="Proteomes" id="UP000053300">
    <property type="component" value="Unassembled WGS sequence"/>
</dbReference>